<dbReference type="SUPFAM" id="SSF64496">
    <property type="entry name" value="DNA-binding domain of intron-encoded endonucleases"/>
    <property type="match status" value="1"/>
</dbReference>
<dbReference type="Pfam" id="PF07453">
    <property type="entry name" value="NUMOD1"/>
    <property type="match status" value="1"/>
</dbReference>
<dbReference type="PROSITE" id="PS50164">
    <property type="entry name" value="GIY_YIG"/>
    <property type="match status" value="1"/>
</dbReference>
<dbReference type="EMBL" id="MN935422">
    <property type="protein sequence ID" value="QJT69294.1"/>
    <property type="molecule type" value="Genomic_DNA"/>
</dbReference>
<dbReference type="NCBIfam" id="TIGR01453">
    <property type="entry name" value="grpIintron_endo"/>
    <property type="match status" value="1"/>
</dbReference>
<feature type="domain" description="GIY-YIG" evidence="3">
    <location>
        <begin position="137"/>
        <end position="224"/>
    </location>
</feature>
<dbReference type="EMBL" id="MN935307">
    <property type="protein sequence ID" value="QJT62980.1"/>
    <property type="molecule type" value="Genomic_DNA"/>
</dbReference>
<geneLocation type="mitochondrion" evidence="4"/>
<dbReference type="InterPro" id="IPR035901">
    <property type="entry name" value="GIY-YIG_endonuc_sf"/>
</dbReference>
<feature type="signal peptide" evidence="2">
    <location>
        <begin position="1"/>
        <end position="21"/>
    </location>
</feature>
<keyword evidence="2" id="KW-0732">Signal</keyword>
<dbReference type="Gene3D" id="3.40.1440.10">
    <property type="entry name" value="GIY-YIG endonuclease"/>
    <property type="match status" value="1"/>
</dbReference>
<dbReference type="InterPro" id="IPR006350">
    <property type="entry name" value="Intron_endoG1"/>
</dbReference>
<evidence type="ECO:0000313" key="7">
    <source>
        <dbReference type="EMBL" id="QJT69007.1"/>
    </source>
</evidence>
<evidence type="ECO:0000313" key="5">
    <source>
        <dbReference type="EMBL" id="QJT64297.1"/>
    </source>
</evidence>
<keyword evidence="1" id="KW-0472">Membrane</keyword>
<dbReference type="EMBL" id="MN935410">
    <property type="protein sequence ID" value="QJT68627.1"/>
    <property type="molecule type" value="Genomic_DNA"/>
</dbReference>
<keyword evidence="4" id="KW-0540">Nuclease</keyword>
<keyword evidence="1" id="KW-1133">Transmembrane helix</keyword>
<dbReference type="SMART" id="SM00497">
    <property type="entry name" value="IENR1"/>
    <property type="match status" value="1"/>
</dbReference>
<name>A0A6M5BPA3_FUSAS</name>
<reference evidence="4" key="1">
    <citation type="journal article" date="2020" name="Front. Microbiol.">
        <title>Population Genomic Analysis Reveals a Highly Conserved Mitochondrial Genome in Fusarium asiaticum.</title>
        <authorList>
            <person name="Yang M."/>
            <person name="Zhang H."/>
            <person name="van der Lee T.A.J."/>
            <person name="Waalwijk C."/>
            <person name="van Diepeningen A.D."/>
            <person name="Feng J."/>
            <person name="Brankovics B."/>
            <person name="Chen W."/>
        </authorList>
    </citation>
    <scope>NUCLEOTIDE SEQUENCE</scope>
    <source>
        <strain evidence="4">171030</strain>
        <strain evidence="5">171244</strain>
        <strain evidence="6">180249</strain>
        <strain evidence="7">180275</strain>
        <strain evidence="8">180282</strain>
        <strain evidence="9">180283</strain>
    </source>
</reference>
<feature type="transmembrane region" description="Helical" evidence="1">
    <location>
        <begin position="31"/>
        <end position="57"/>
    </location>
</feature>
<dbReference type="EMBL" id="MN935421">
    <property type="protein sequence ID" value="QJT69235.1"/>
    <property type="molecule type" value="Genomic_DNA"/>
</dbReference>
<dbReference type="SUPFAM" id="SSF82771">
    <property type="entry name" value="GIY-YIG endonuclease"/>
    <property type="match status" value="1"/>
</dbReference>
<keyword evidence="4" id="KW-0378">Hydrolase</keyword>
<protein>
    <submittedName>
        <fullName evidence="4">GIY-YIG endonuclease</fullName>
    </submittedName>
</protein>
<evidence type="ECO:0000259" key="3">
    <source>
        <dbReference type="PROSITE" id="PS50164"/>
    </source>
</evidence>
<keyword evidence="4" id="KW-0255">Endonuclease</keyword>
<evidence type="ECO:0000256" key="2">
    <source>
        <dbReference type="SAM" id="SignalP"/>
    </source>
</evidence>
<dbReference type="GO" id="GO:0004519">
    <property type="term" value="F:endonuclease activity"/>
    <property type="evidence" value="ECO:0007669"/>
    <property type="project" value="UniProtKB-KW"/>
</dbReference>
<dbReference type="Pfam" id="PF01541">
    <property type="entry name" value="GIY-YIG"/>
    <property type="match status" value="1"/>
</dbReference>
<dbReference type="SMART" id="SM00465">
    <property type="entry name" value="GIYc"/>
    <property type="match status" value="1"/>
</dbReference>
<organism evidence="4">
    <name type="scientific">Fusarium asiaticum</name>
    <dbReference type="NCBI Taxonomy" id="282267"/>
    <lineage>
        <taxon>Eukaryota</taxon>
        <taxon>Fungi</taxon>
        <taxon>Dikarya</taxon>
        <taxon>Ascomycota</taxon>
        <taxon>Pezizomycotina</taxon>
        <taxon>Sordariomycetes</taxon>
        <taxon>Hypocreomycetidae</taxon>
        <taxon>Hypocreales</taxon>
        <taxon>Nectriaceae</taxon>
        <taxon>Fusarium</taxon>
    </lineage>
</organism>
<evidence type="ECO:0000313" key="8">
    <source>
        <dbReference type="EMBL" id="QJT69235.1"/>
    </source>
</evidence>
<sequence length="317" mass="36615">MMQYTQVLFFVLVLVAQAAQAMHIRKNTVNFSIFFFFLFSILVINVETSLIFTISLWENMVVNFFGRKVKTVHLQFNGLNISRYSKGNKVYLSRQSSKIKNNPSILWYSTSISSPTPAVIYSNLVSEKSSIYADNRDKSGIYLWRNKINGKTYVGSSVNLAKRFKNYFNESYLTRLKDYMVIYKALLAYGHENFTIEILEYCDPASILEREQYYLDTLNPKYNILKVAGSSFGYKHSEEVLLKMRDRKASLDARLKMSVKNHKRQAVIVTDNQTGVITKFSTMKQAGIFLNISTTMIGKYLKSNKLFKGIYSINKEL</sequence>
<dbReference type="InterPro" id="IPR000305">
    <property type="entry name" value="GIY-YIG_endonuc"/>
</dbReference>
<evidence type="ECO:0000256" key="1">
    <source>
        <dbReference type="SAM" id="Phobius"/>
    </source>
</evidence>
<evidence type="ECO:0000313" key="6">
    <source>
        <dbReference type="EMBL" id="QJT68627.1"/>
    </source>
</evidence>
<gene>
    <name evidence="4" type="primary">iorf317</name>
</gene>
<dbReference type="EMBL" id="MN935417">
    <property type="protein sequence ID" value="QJT69007.1"/>
    <property type="molecule type" value="Genomic_DNA"/>
</dbReference>
<dbReference type="AlphaFoldDB" id="A0A6M5BPA3"/>
<keyword evidence="4" id="KW-0496">Mitochondrion</keyword>
<proteinExistence type="predicted"/>
<dbReference type="CDD" id="cd10445">
    <property type="entry name" value="GIY-YIG_bI1_like"/>
    <property type="match status" value="1"/>
</dbReference>
<keyword evidence="1" id="KW-0812">Transmembrane</keyword>
<dbReference type="EMBL" id="MN935331">
    <property type="protein sequence ID" value="QJT64297.1"/>
    <property type="molecule type" value="Genomic_DNA"/>
</dbReference>
<accession>A0A6M5BPA3</accession>
<feature type="chain" id="PRO_5033555500" evidence="2">
    <location>
        <begin position="22"/>
        <end position="317"/>
    </location>
</feature>
<evidence type="ECO:0000313" key="9">
    <source>
        <dbReference type="EMBL" id="QJT69294.1"/>
    </source>
</evidence>
<dbReference type="InterPro" id="IPR010896">
    <property type="entry name" value="NUMOD1"/>
</dbReference>
<dbReference type="InterPro" id="IPR003647">
    <property type="entry name" value="Intron_nuc_1_rpt"/>
</dbReference>
<evidence type="ECO:0000313" key="4">
    <source>
        <dbReference type="EMBL" id="QJT62980.1"/>
    </source>
</evidence>